<keyword evidence="6" id="KW-1185">Reference proteome</keyword>
<feature type="region of interest" description="Disordered" evidence="4">
    <location>
        <begin position="1"/>
        <end position="33"/>
    </location>
</feature>
<dbReference type="SMART" id="SM00406">
    <property type="entry name" value="IGv"/>
    <property type="match status" value="1"/>
</dbReference>
<accession>A0A8U8BML9</accession>
<dbReference type="InterPro" id="IPR013783">
    <property type="entry name" value="Ig-like_fold"/>
</dbReference>
<dbReference type="Ensembl" id="ENSCPVT00000003508.2">
    <property type="protein sequence ID" value="ENSCPVP00000025800.1"/>
    <property type="gene ID" value="ENSCPVG00000016978.1"/>
</dbReference>
<reference evidence="5" key="2">
    <citation type="submission" date="2025-09" db="UniProtKB">
        <authorList>
            <consortium name="Ensembl"/>
        </authorList>
    </citation>
    <scope>IDENTIFICATION</scope>
</reference>
<evidence type="ECO:0000256" key="4">
    <source>
        <dbReference type="SAM" id="MobiDB-lite"/>
    </source>
</evidence>
<organism evidence="5 6">
    <name type="scientific">Geospiza parvula</name>
    <name type="common">Small tree-finch</name>
    <name type="synonym">Camarhynchus parvulus</name>
    <dbReference type="NCBI Taxonomy" id="87175"/>
    <lineage>
        <taxon>Eukaryota</taxon>
        <taxon>Metazoa</taxon>
        <taxon>Chordata</taxon>
        <taxon>Craniata</taxon>
        <taxon>Vertebrata</taxon>
        <taxon>Euteleostomi</taxon>
        <taxon>Archelosauria</taxon>
        <taxon>Archosauria</taxon>
        <taxon>Dinosauria</taxon>
        <taxon>Saurischia</taxon>
        <taxon>Theropoda</taxon>
        <taxon>Coelurosauria</taxon>
        <taxon>Aves</taxon>
        <taxon>Neognathae</taxon>
        <taxon>Neoaves</taxon>
        <taxon>Telluraves</taxon>
        <taxon>Australaves</taxon>
        <taxon>Passeriformes</taxon>
        <taxon>Thraupidae</taxon>
        <taxon>Camarhynchus</taxon>
    </lineage>
</organism>
<reference evidence="5" key="1">
    <citation type="submission" date="2025-08" db="UniProtKB">
        <authorList>
            <consortium name="Ensembl"/>
        </authorList>
    </citation>
    <scope>IDENTIFICATION</scope>
</reference>
<keyword evidence="1" id="KW-0391">Immunity</keyword>
<dbReference type="SUPFAM" id="SSF48726">
    <property type="entry name" value="Immunoglobulin"/>
    <property type="match status" value="1"/>
</dbReference>
<protein>
    <submittedName>
        <fullName evidence="5">Uncharacterized protein</fullName>
    </submittedName>
</protein>
<dbReference type="InterPro" id="IPR013106">
    <property type="entry name" value="Ig_V-set"/>
</dbReference>
<evidence type="ECO:0000313" key="5">
    <source>
        <dbReference type="Ensembl" id="ENSCPVP00000025800.1"/>
    </source>
</evidence>
<evidence type="ECO:0000256" key="3">
    <source>
        <dbReference type="ARBA" id="ARBA00043265"/>
    </source>
</evidence>
<dbReference type="AlphaFoldDB" id="A0A8U8BML9"/>
<dbReference type="InterPro" id="IPR036179">
    <property type="entry name" value="Ig-like_dom_sf"/>
</dbReference>
<name>A0A8U8BML9_GEOPR</name>
<sequence>PQSGRGFLKKRAGPSWECQQEQEDEDGEVPGSPAPLLCPASGFSFGSFGMGWYRQRPGQGLQWLGGINHDGVNTYYASSFRGRVRISRDDGQSSVTLTMNSLKGQDSGSYFSPNTFILANADTADSFDRPHVPSCPQTLPGPALPPLSPPGLVDLSMDTSGGISWWARSCPISRALISFSQTGSGERQSRLKTFKRAKPSLFSVSEIISIPGN</sequence>
<dbReference type="Pfam" id="PF07686">
    <property type="entry name" value="V-set"/>
    <property type="match status" value="1"/>
</dbReference>
<evidence type="ECO:0000313" key="6">
    <source>
        <dbReference type="Proteomes" id="UP000694382"/>
    </source>
</evidence>
<dbReference type="PANTHER" id="PTHR23266">
    <property type="entry name" value="IMMUNOGLOBULIN HEAVY CHAIN"/>
    <property type="match status" value="1"/>
</dbReference>
<dbReference type="GO" id="GO:0019814">
    <property type="term" value="C:immunoglobulin complex"/>
    <property type="evidence" value="ECO:0007669"/>
    <property type="project" value="UniProtKB-KW"/>
</dbReference>
<keyword evidence="2" id="KW-1064">Adaptive immunity</keyword>
<keyword evidence="3" id="KW-1280">Immunoglobulin</keyword>
<proteinExistence type="predicted"/>
<dbReference type="Proteomes" id="UP000694382">
    <property type="component" value="Unassembled WGS sequence"/>
</dbReference>
<dbReference type="Gene3D" id="2.60.40.10">
    <property type="entry name" value="Immunoglobulins"/>
    <property type="match status" value="1"/>
</dbReference>
<evidence type="ECO:0000256" key="2">
    <source>
        <dbReference type="ARBA" id="ARBA00023130"/>
    </source>
</evidence>
<dbReference type="InterPro" id="IPR050199">
    <property type="entry name" value="IgHV"/>
</dbReference>
<dbReference type="GO" id="GO:0002250">
    <property type="term" value="P:adaptive immune response"/>
    <property type="evidence" value="ECO:0007669"/>
    <property type="project" value="UniProtKB-KW"/>
</dbReference>
<dbReference type="GO" id="GO:0005576">
    <property type="term" value="C:extracellular region"/>
    <property type="evidence" value="ECO:0007669"/>
    <property type="project" value="UniProtKB-ARBA"/>
</dbReference>
<evidence type="ECO:0000256" key="1">
    <source>
        <dbReference type="ARBA" id="ARBA00022859"/>
    </source>
</evidence>